<dbReference type="Gene3D" id="3.40.109.10">
    <property type="entry name" value="NADH Oxidase"/>
    <property type="match status" value="1"/>
</dbReference>
<evidence type="ECO:0000259" key="1">
    <source>
        <dbReference type="Pfam" id="PF00881"/>
    </source>
</evidence>
<dbReference type="EMBL" id="APPE01000068">
    <property type="protein sequence ID" value="ENU98279.1"/>
    <property type="molecule type" value="Genomic_DNA"/>
</dbReference>
<evidence type="ECO:0000313" key="3">
    <source>
        <dbReference type="Proteomes" id="UP000013070"/>
    </source>
</evidence>
<protein>
    <recommendedName>
        <fullName evidence="1">Nitroreductase domain-containing protein</fullName>
    </recommendedName>
</protein>
<proteinExistence type="predicted"/>
<sequence length="57" mass="6229">MDQNLVHAVDQTITSRHSVRAFLDTPVSTDMLKDILTVASRAPSGTNTIPSHGKYMC</sequence>
<name>N8WTN5_9GAMM</name>
<accession>N8WTN5</accession>
<dbReference type="GO" id="GO:0016491">
    <property type="term" value="F:oxidoreductase activity"/>
    <property type="evidence" value="ECO:0007669"/>
    <property type="project" value="InterPro"/>
</dbReference>
<dbReference type="InterPro" id="IPR029479">
    <property type="entry name" value="Nitroreductase"/>
</dbReference>
<reference evidence="2 3" key="1">
    <citation type="submission" date="2013-02" db="EMBL/GenBank/DDBJ databases">
        <title>The Genome Sequence of Acinetobacter sp. NIPH 899.</title>
        <authorList>
            <consortium name="The Broad Institute Genome Sequencing Platform"/>
            <consortium name="The Broad Institute Genome Sequencing Center for Infectious Disease"/>
            <person name="Cerqueira G."/>
            <person name="Feldgarden M."/>
            <person name="Courvalin P."/>
            <person name="Perichon B."/>
            <person name="Grillot-Courvalin C."/>
            <person name="Clermont D."/>
            <person name="Rocha E."/>
            <person name="Yoon E.-J."/>
            <person name="Nemec A."/>
            <person name="Walker B."/>
            <person name="Young S.K."/>
            <person name="Zeng Q."/>
            <person name="Gargeya S."/>
            <person name="Fitzgerald M."/>
            <person name="Haas B."/>
            <person name="Abouelleil A."/>
            <person name="Alvarado L."/>
            <person name="Arachchi H.M."/>
            <person name="Berlin A.M."/>
            <person name="Chapman S.B."/>
            <person name="Dewar J."/>
            <person name="Goldberg J."/>
            <person name="Griggs A."/>
            <person name="Gujja S."/>
            <person name="Hansen M."/>
            <person name="Howarth C."/>
            <person name="Imamovic A."/>
            <person name="Larimer J."/>
            <person name="McCowan C."/>
            <person name="Murphy C."/>
            <person name="Neiman D."/>
            <person name="Pearson M."/>
            <person name="Priest M."/>
            <person name="Roberts A."/>
            <person name="Saif S."/>
            <person name="Shea T."/>
            <person name="Sisk P."/>
            <person name="Sykes S."/>
            <person name="Wortman J."/>
            <person name="Nusbaum C."/>
            <person name="Birren B."/>
        </authorList>
    </citation>
    <scope>NUCLEOTIDE SEQUENCE [LARGE SCALE GENOMIC DNA]</scope>
    <source>
        <strain evidence="2 3">NIPH 899</strain>
    </source>
</reference>
<dbReference type="AlphaFoldDB" id="N8WTN5"/>
<gene>
    <name evidence="2" type="ORF">F969_02834</name>
</gene>
<comment type="caution">
    <text evidence="2">The sequence shown here is derived from an EMBL/GenBank/DDBJ whole genome shotgun (WGS) entry which is preliminary data.</text>
</comment>
<dbReference type="PATRIC" id="fig|1217710.3.peg.2710"/>
<organism evidence="2 3">
    <name type="scientific">Acinetobacter variabilis</name>
    <dbReference type="NCBI Taxonomy" id="70346"/>
    <lineage>
        <taxon>Bacteria</taxon>
        <taxon>Pseudomonadati</taxon>
        <taxon>Pseudomonadota</taxon>
        <taxon>Gammaproteobacteria</taxon>
        <taxon>Moraxellales</taxon>
        <taxon>Moraxellaceae</taxon>
        <taxon>Acinetobacter</taxon>
    </lineage>
</organism>
<evidence type="ECO:0000313" key="2">
    <source>
        <dbReference type="EMBL" id="ENU98279.1"/>
    </source>
</evidence>
<feature type="domain" description="Nitroreductase" evidence="1">
    <location>
        <begin position="13"/>
        <end position="50"/>
    </location>
</feature>
<dbReference type="HOGENOM" id="CLU_2986076_0_0_6"/>
<keyword evidence="3" id="KW-1185">Reference proteome</keyword>
<dbReference type="Proteomes" id="UP000013070">
    <property type="component" value="Unassembled WGS sequence"/>
</dbReference>
<dbReference type="InterPro" id="IPR000415">
    <property type="entry name" value="Nitroreductase-like"/>
</dbReference>
<dbReference type="SUPFAM" id="SSF55469">
    <property type="entry name" value="FMN-dependent nitroreductase-like"/>
    <property type="match status" value="1"/>
</dbReference>
<dbReference type="Pfam" id="PF00881">
    <property type="entry name" value="Nitroreductase"/>
    <property type="match status" value="1"/>
</dbReference>